<dbReference type="GO" id="GO:0051287">
    <property type="term" value="F:NAD binding"/>
    <property type="evidence" value="ECO:0007669"/>
    <property type="project" value="InterPro"/>
</dbReference>
<dbReference type="InterPro" id="IPR006139">
    <property type="entry name" value="D-isomer_2_OHA_DH_cat_dom"/>
</dbReference>
<dbReference type="InterPro" id="IPR006140">
    <property type="entry name" value="D-isomer_DH_NAD-bd"/>
</dbReference>
<dbReference type="Proteomes" id="UP000053268">
    <property type="component" value="Unassembled WGS sequence"/>
</dbReference>
<gene>
    <name evidence="7" type="ORF">RR46_08266</name>
</gene>
<evidence type="ECO:0000256" key="2">
    <source>
        <dbReference type="ARBA" id="ARBA00023002"/>
    </source>
</evidence>
<dbReference type="Pfam" id="PF00389">
    <property type="entry name" value="2-Hacid_dh"/>
    <property type="match status" value="1"/>
</dbReference>
<reference evidence="7 8" key="1">
    <citation type="journal article" date="2015" name="Nat. Commun.">
        <title>Outbred genome sequencing and CRISPR/Cas9 gene editing in butterflies.</title>
        <authorList>
            <person name="Li X."/>
            <person name="Fan D."/>
            <person name="Zhang W."/>
            <person name="Liu G."/>
            <person name="Zhang L."/>
            <person name="Zhao L."/>
            <person name="Fang X."/>
            <person name="Chen L."/>
            <person name="Dong Y."/>
            <person name="Chen Y."/>
            <person name="Ding Y."/>
            <person name="Zhao R."/>
            <person name="Feng M."/>
            <person name="Zhu Y."/>
            <person name="Feng Y."/>
            <person name="Jiang X."/>
            <person name="Zhu D."/>
            <person name="Xiang H."/>
            <person name="Feng X."/>
            <person name="Li S."/>
            <person name="Wang J."/>
            <person name="Zhang G."/>
            <person name="Kronforst M.R."/>
            <person name="Wang W."/>
        </authorList>
    </citation>
    <scope>NUCLEOTIDE SEQUENCE [LARGE SCALE GENOMIC DNA]</scope>
    <source>
        <strain evidence="7">Ya'a_city_454_Px</strain>
        <tissue evidence="7">Whole body</tissue>
    </source>
</reference>
<dbReference type="STRING" id="66420.A0A194PL56"/>
<dbReference type="SUPFAM" id="SSF52283">
    <property type="entry name" value="Formate/glycerate dehydrogenase catalytic domain-like"/>
    <property type="match status" value="1"/>
</dbReference>
<feature type="domain" description="D-isomer specific 2-hydroxyacid dehydrogenase NAD-binding" evidence="6">
    <location>
        <begin position="109"/>
        <end position="281"/>
    </location>
</feature>
<dbReference type="InterPro" id="IPR036291">
    <property type="entry name" value="NAD(P)-bd_dom_sf"/>
</dbReference>
<evidence type="ECO:0000259" key="5">
    <source>
        <dbReference type="Pfam" id="PF00389"/>
    </source>
</evidence>
<dbReference type="SUPFAM" id="SSF51735">
    <property type="entry name" value="NAD(P)-binding Rossmann-fold domains"/>
    <property type="match status" value="1"/>
</dbReference>
<evidence type="ECO:0000256" key="4">
    <source>
        <dbReference type="RuleBase" id="RU003719"/>
    </source>
</evidence>
<protein>
    <submittedName>
        <fullName evidence="7">D-3-phosphoglycerate dehydrogenase</fullName>
    </submittedName>
</protein>
<evidence type="ECO:0000313" key="8">
    <source>
        <dbReference type="Proteomes" id="UP000053268"/>
    </source>
</evidence>
<evidence type="ECO:0000313" key="7">
    <source>
        <dbReference type="EMBL" id="KPI91840.1"/>
    </source>
</evidence>
<feature type="domain" description="D-isomer specific 2-hydroxyacid dehydrogenase catalytic" evidence="5">
    <location>
        <begin position="6"/>
        <end position="313"/>
    </location>
</feature>
<evidence type="ECO:0000256" key="1">
    <source>
        <dbReference type="ARBA" id="ARBA00005854"/>
    </source>
</evidence>
<evidence type="ECO:0000259" key="6">
    <source>
        <dbReference type="Pfam" id="PF02826"/>
    </source>
</evidence>
<dbReference type="EMBL" id="KQ459605">
    <property type="protein sequence ID" value="KPI91840.1"/>
    <property type="molecule type" value="Genomic_DNA"/>
</dbReference>
<dbReference type="Gene3D" id="3.40.50.720">
    <property type="entry name" value="NAD(P)-binding Rossmann-like Domain"/>
    <property type="match status" value="2"/>
</dbReference>
<comment type="similarity">
    <text evidence="1 4">Belongs to the D-isomer specific 2-hydroxyacid dehydrogenase family.</text>
</comment>
<organism evidence="7 8">
    <name type="scientific">Papilio xuthus</name>
    <name type="common">Asian swallowtail butterfly</name>
    <dbReference type="NCBI Taxonomy" id="66420"/>
    <lineage>
        <taxon>Eukaryota</taxon>
        <taxon>Metazoa</taxon>
        <taxon>Ecdysozoa</taxon>
        <taxon>Arthropoda</taxon>
        <taxon>Hexapoda</taxon>
        <taxon>Insecta</taxon>
        <taxon>Pterygota</taxon>
        <taxon>Neoptera</taxon>
        <taxon>Endopterygota</taxon>
        <taxon>Lepidoptera</taxon>
        <taxon>Glossata</taxon>
        <taxon>Ditrysia</taxon>
        <taxon>Papilionoidea</taxon>
        <taxon>Papilionidae</taxon>
        <taxon>Papilioninae</taxon>
        <taxon>Papilio</taxon>
    </lineage>
</organism>
<sequence length="325" mass="36366">MDIKSVLVLDYVGTKCTEILTKHGFQVTKKTSITEIELMEIIDNYDALVVQSVTKVTMNVIRFALNLKVIVSANAYYNNIDVFAAIAKRIGVINSPHSSVISATEFSCGLLMMLARNLMSATATFRAGIYEHNTFSGNELYRSTLALIGIGDVAKEVAYRMNRFGMRIIGYDDSMSVMECQSYFIRKMNLCKIWPLADYIIIFLTPFSKTRIYITAEILSRCKRGVKVIVMGHIGPYQSREMYNALLAGYIGTAAFDTYDATCDREIFKVAMYQHPAVVITRNLATQTEESIENGGREAAEQLVNLCKPGTYTTPLSIVFRVDGM</sequence>
<dbReference type="AlphaFoldDB" id="A0A194PL56"/>
<keyword evidence="2 4" id="KW-0560">Oxidoreductase</keyword>
<accession>A0A194PL56</accession>
<dbReference type="PANTHER" id="PTHR42789:SF1">
    <property type="entry name" value="D-ISOMER SPECIFIC 2-HYDROXYACID DEHYDROGENASE FAMILY PROTEIN (AFU_ORTHOLOGUE AFUA_6G10090)"/>
    <property type="match status" value="1"/>
</dbReference>
<name>A0A194PL56_PAPXU</name>
<dbReference type="InterPro" id="IPR050857">
    <property type="entry name" value="D-2-hydroxyacid_DH"/>
</dbReference>
<keyword evidence="3" id="KW-0520">NAD</keyword>
<keyword evidence="8" id="KW-1185">Reference proteome</keyword>
<dbReference type="GO" id="GO:0016616">
    <property type="term" value="F:oxidoreductase activity, acting on the CH-OH group of donors, NAD or NADP as acceptor"/>
    <property type="evidence" value="ECO:0007669"/>
    <property type="project" value="InterPro"/>
</dbReference>
<dbReference type="PANTHER" id="PTHR42789">
    <property type="entry name" value="D-ISOMER SPECIFIC 2-HYDROXYACID DEHYDROGENASE FAMILY PROTEIN (AFU_ORTHOLOGUE AFUA_6G10090)"/>
    <property type="match status" value="1"/>
</dbReference>
<evidence type="ECO:0000256" key="3">
    <source>
        <dbReference type="ARBA" id="ARBA00023027"/>
    </source>
</evidence>
<proteinExistence type="inferred from homology"/>
<dbReference type="Pfam" id="PF02826">
    <property type="entry name" value="2-Hacid_dh_C"/>
    <property type="match status" value="1"/>
</dbReference>